<evidence type="ECO:0000256" key="3">
    <source>
        <dbReference type="PIRSR" id="PIRSR618191-1"/>
    </source>
</evidence>
<gene>
    <name evidence="6" type="ORF">HZI73_24285</name>
</gene>
<sequence>MPVIKIDMGLTSKEVKKELIEKVTKAMSETTNIPEQHFTVIISEGDADNFGVGGVQLSEMHK</sequence>
<evidence type="ECO:0000256" key="2">
    <source>
        <dbReference type="ARBA" id="ARBA00023235"/>
    </source>
</evidence>
<dbReference type="NCBIfam" id="TIGR00013">
    <property type="entry name" value="taut"/>
    <property type="match status" value="1"/>
</dbReference>
<dbReference type="GO" id="GO:0016853">
    <property type="term" value="F:isomerase activity"/>
    <property type="evidence" value="ECO:0007669"/>
    <property type="project" value="UniProtKB-UniRule"/>
</dbReference>
<organism evidence="6 7">
    <name type="scientific">Vallitalea pronyensis</name>
    <dbReference type="NCBI Taxonomy" id="1348613"/>
    <lineage>
        <taxon>Bacteria</taxon>
        <taxon>Bacillati</taxon>
        <taxon>Bacillota</taxon>
        <taxon>Clostridia</taxon>
        <taxon>Lachnospirales</taxon>
        <taxon>Vallitaleaceae</taxon>
        <taxon>Vallitalea</taxon>
    </lineage>
</organism>
<protein>
    <recommendedName>
        <fullName evidence="4">Tautomerase</fullName>
        <ecNumber evidence="4">5.3.2.-</ecNumber>
    </recommendedName>
</protein>
<dbReference type="SUPFAM" id="SSF55331">
    <property type="entry name" value="Tautomerase/MIF"/>
    <property type="match status" value="1"/>
</dbReference>
<dbReference type="InterPro" id="IPR018191">
    <property type="entry name" value="4-OT"/>
</dbReference>
<comment type="similarity">
    <text evidence="1 4">Belongs to the 4-oxalocrotonate tautomerase family.</text>
</comment>
<dbReference type="InterPro" id="IPR014347">
    <property type="entry name" value="Tautomerase/MIF_sf"/>
</dbReference>
<reference evidence="6" key="1">
    <citation type="submission" date="2020-07" db="EMBL/GenBank/DDBJ databases">
        <title>Vallitalea pronyensis genome.</title>
        <authorList>
            <person name="Postec A."/>
        </authorList>
    </citation>
    <scope>NUCLEOTIDE SEQUENCE</scope>
    <source>
        <strain evidence="6">FatNI3</strain>
    </source>
</reference>
<feature type="domain" description="4-oxalocrotonate tautomerase-like" evidence="5">
    <location>
        <begin position="2"/>
        <end position="58"/>
    </location>
</feature>
<dbReference type="EMBL" id="CP058649">
    <property type="protein sequence ID" value="QUI25858.1"/>
    <property type="molecule type" value="Genomic_DNA"/>
</dbReference>
<evidence type="ECO:0000313" key="6">
    <source>
        <dbReference type="EMBL" id="QUI25858.1"/>
    </source>
</evidence>
<evidence type="ECO:0000256" key="1">
    <source>
        <dbReference type="ARBA" id="ARBA00006723"/>
    </source>
</evidence>
<keyword evidence="2 4" id="KW-0413">Isomerase</keyword>
<dbReference type="AlphaFoldDB" id="A0A8J8SJR6"/>
<keyword evidence="7" id="KW-1185">Reference proteome</keyword>
<name>A0A8J8SJR6_9FIRM</name>
<dbReference type="InterPro" id="IPR004370">
    <property type="entry name" value="4-OT-like_dom"/>
</dbReference>
<dbReference type="PANTHER" id="PTHR35530:SF1">
    <property type="entry name" value="2-HYDROXYMUCONATE TAUTOMERASE"/>
    <property type="match status" value="1"/>
</dbReference>
<evidence type="ECO:0000313" key="7">
    <source>
        <dbReference type="Proteomes" id="UP000683246"/>
    </source>
</evidence>
<accession>A0A8J8SJR6</accession>
<dbReference type="KEGG" id="vpy:HZI73_24285"/>
<dbReference type="EC" id="5.3.2.-" evidence="4"/>
<dbReference type="PANTHER" id="PTHR35530">
    <property type="entry name" value="TAUTOMERASE-RELATED"/>
    <property type="match status" value="1"/>
</dbReference>
<dbReference type="NCBIfam" id="NF041920">
    <property type="entry name" value="DmpI"/>
    <property type="match status" value="1"/>
</dbReference>
<dbReference type="Pfam" id="PF01361">
    <property type="entry name" value="Tautomerase"/>
    <property type="match status" value="1"/>
</dbReference>
<dbReference type="RefSeq" id="WP_212698923.1">
    <property type="nucleotide sequence ID" value="NZ_CP058649.1"/>
</dbReference>
<proteinExistence type="inferred from homology"/>
<evidence type="ECO:0000256" key="4">
    <source>
        <dbReference type="RuleBase" id="RU362032"/>
    </source>
</evidence>
<dbReference type="Proteomes" id="UP000683246">
    <property type="component" value="Chromosome"/>
</dbReference>
<feature type="active site" description="Proton acceptor; via imino nitrogen" evidence="3">
    <location>
        <position position="2"/>
    </location>
</feature>
<dbReference type="Gene3D" id="3.30.429.10">
    <property type="entry name" value="Macrophage Migration Inhibitory Factor"/>
    <property type="match status" value="1"/>
</dbReference>
<evidence type="ECO:0000259" key="5">
    <source>
        <dbReference type="Pfam" id="PF01361"/>
    </source>
</evidence>